<comment type="caution">
    <text evidence="2">The sequence shown here is derived from an EMBL/GenBank/DDBJ whole genome shotgun (WGS) entry which is preliminary data.</text>
</comment>
<feature type="compositionally biased region" description="Basic and acidic residues" evidence="1">
    <location>
        <begin position="29"/>
        <end position="45"/>
    </location>
</feature>
<evidence type="ECO:0000313" key="3">
    <source>
        <dbReference type="Proteomes" id="UP001058974"/>
    </source>
</evidence>
<dbReference type="PANTHER" id="PTHR33233:SF14">
    <property type="entry name" value="ENDONUCLEASE_EXONUCLEASE_PHOSPHATASE"/>
    <property type="match status" value="1"/>
</dbReference>
<feature type="region of interest" description="Disordered" evidence="1">
    <location>
        <begin position="113"/>
        <end position="176"/>
    </location>
</feature>
<dbReference type="Gramene" id="Psat01G0537900-T1">
    <property type="protein sequence ID" value="KAI5447906.1"/>
    <property type="gene ID" value="KIW84_015379"/>
</dbReference>
<dbReference type="PANTHER" id="PTHR33233">
    <property type="entry name" value="ENDONUCLEASE/EXONUCLEASE/PHOSPHATASE"/>
    <property type="match status" value="1"/>
</dbReference>
<reference evidence="2 3" key="1">
    <citation type="journal article" date="2022" name="Nat. Genet.">
        <title>Improved pea reference genome and pan-genome highlight genomic features and evolutionary characteristics.</title>
        <authorList>
            <person name="Yang T."/>
            <person name="Liu R."/>
            <person name="Luo Y."/>
            <person name="Hu S."/>
            <person name="Wang D."/>
            <person name="Wang C."/>
            <person name="Pandey M.K."/>
            <person name="Ge S."/>
            <person name="Xu Q."/>
            <person name="Li N."/>
            <person name="Li G."/>
            <person name="Huang Y."/>
            <person name="Saxena R.K."/>
            <person name="Ji Y."/>
            <person name="Li M."/>
            <person name="Yan X."/>
            <person name="He Y."/>
            <person name="Liu Y."/>
            <person name="Wang X."/>
            <person name="Xiang C."/>
            <person name="Varshney R.K."/>
            <person name="Ding H."/>
            <person name="Gao S."/>
            <person name="Zong X."/>
        </authorList>
    </citation>
    <scope>NUCLEOTIDE SEQUENCE [LARGE SCALE GENOMIC DNA]</scope>
    <source>
        <strain evidence="2 3">cv. Zhongwan 6</strain>
    </source>
</reference>
<dbReference type="EMBL" id="JAMSHJ010000001">
    <property type="protein sequence ID" value="KAI5447906.1"/>
    <property type="molecule type" value="Genomic_DNA"/>
</dbReference>
<organism evidence="2 3">
    <name type="scientific">Pisum sativum</name>
    <name type="common">Garden pea</name>
    <name type="synonym">Lathyrus oleraceus</name>
    <dbReference type="NCBI Taxonomy" id="3888"/>
    <lineage>
        <taxon>Eukaryota</taxon>
        <taxon>Viridiplantae</taxon>
        <taxon>Streptophyta</taxon>
        <taxon>Embryophyta</taxon>
        <taxon>Tracheophyta</taxon>
        <taxon>Spermatophyta</taxon>
        <taxon>Magnoliopsida</taxon>
        <taxon>eudicotyledons</taxon>
        <taxon>Gunneridae</taxon>
        <taxon>Pentapetalae</taxon>
        <taxon>rosids</taxon>
        <taxon>fabids</taxon>
        <taxon>Fabales</taxon>
        <taxon>Fabaceae</taxon>
        <taxon>Papilionoideae</taxon>
        <taxon>50 kb inversion clade</taxon>
        <taxon>NPAAA clade</taxon>
        <taxon>Hologalegina</taxon>
        <taxon>IRL clade</taxon>
        <taxon>Fabeae</taxon>
        <taxon>Lathyrus</taxon>
    </lineage>
</organism>
<evidence type="ECO:0000256" key="1">
    <source>
        <dbReference type="SAM" id="MobiDB-lite"/>
    </source>
</evidence>
<evidence type="ECO:0000313" key="2">
    <source>
        <dbReference type="EMBL" id="KAI5447906.1"/>
    </source>
</evidence>
<sequence length="201" mass="22989">MGRGWPRKKAMITPSVSVRVFSKPPSSHSSEENISVRDSSKGLGDDLLRQNTIDANKPLLDPIIEVDVTIEPKENITIRDPKGGKKIQPVEYEWRPSFCTICNKVGHECKQREHNKEKNHEKDKKIWAPKMRTTREVEDKRDNFENLKETENEKEEPSWTTVKTTSKEKGPKGNEDVINCTNVFEALRTGECSTSNEDKVP</sequence>
<accession>A0A9D5BQL0</accession>
<protein>
    <submittedName>
        <fullName evidence="2">Uncharacterized protein</fullName>
    </submittedName>
</protein>
<dbReference type="AlphaFoldDB" id="A0A9D5BQL0"/>
<feature type="compositionally biased region" description="Basic and acidic residues" evidence="1">
    <location>
        <begin position="133"/>
        <end position="157"/>
    </location>
</feature>
<keyword evidence="3" id="KW-1185">Reference proteome</keyword>
<feature type="compositionally biased region" description="Basic and acidic residues" evidence="1">
    <location>
        <begin position="165"/>
        <end position="175"/>
    </location>
</feature>
<feature type="region of interest" description="Disordered" evidence="1">
    <location>
        <begin position="16"/>
        <end position="45"/>
    </location>
</feature>
<name>A0A9D5BQL0_PEA</name>
<proteinExistence type="predicted"/>
<dbReference type="Proteomes" id="UP001058974">
    <property type="component" value="Chromosome 1"/>
</dbReference>
<feature type="compositionally biased region" description="Basic and acidic residues" evidence="1">
    <location>
        <begin position="113"/>
        <end position="126"/>
    </location>
</feature>
<gene>
    <name evidence="2" type="ORF">KIW84_015379</name>
</gene>